<accession>A0A497EL84</accession>
<feature type="transmembrane region" description="Helical" evidence="1">
    <location>
        <begin position="55"/>
        <end position="82"/>
    </location>
</feature>
<feature type="transmembrane region" description="Helical" evidence="1">
    <location>
        <begin position="150"/>
        <end position="173"/>
    </location>
</feature>
<evidence type="ECO:0000256" key="1">
    <source>
        <dbReference type="SAM" id="Phobius"/>
    </source>
</evidence>
<gene>
    <name evidence="2" type="ORF">DRJ31_08605</name>
</gene>
<evidence type="ECO:0000313" key="3">
    <source>
        <dbReference type="Proteomes" id="UP000278475"/>
    </source>
</evidence>
<proteinExistence type="predicted"/>
<feature type="transmembrane region" description="Helical" evidence="1">
    <location>
        <begin position="12"/>
        <end position="34"/>
    </location>
</feature>
<keyword evidence="1" id="KW-0812">Transmembrane</keyword>
<evidence type="ECO:0008006" key="4">
    <source>
        <dbReference type="Google" id="ProtNLM"/>
    </source>
</evidence>
<dbReference type="EMBL" id="QMQV01000117">
    <property type="protein sequence ID" value="RLE47603.1"/>
    <property type="molecule type" value="Genomic_DNA"/>
</dbReference>
<protein>
    <recommendedName>
        <fullName evidence="4">Stage II sporulation protein M</fullName>
    </recommendedName>
</protein>
<keyword evidence="1" id="KW-1133">Transmembrane helix</keyword>
<dbReference type="AlphaFoldDB" id="A0A497EL84"/>
<name>A0A497EL84_9CREN</name>
<comment type="caution">
    <text evidence="2">The sequence shown here is derived from an EMBL/GenBank/DDBJ whole genome shotgun (WGS) entry which is preliminary data.</text>
</comment>
<reference evidence="2 3" key="1">
    <citation type="submission" date="2018-06" db="EMBL/GenBank/DDBJ databases">
        <title>Extensive metabolic versatility and redundancy in microbially diverse, dynamic hydrothermal sediments.</title>
        <authorList>
            <person name="Dombrowski N."/>
            <person name="Teske A."/>
            <person name="Baker B.J."/>
        </authorList>
    </citation>
    <scope>NUCLEOTIDE SEQUENCE [LARGE SCALE GENOMIC DNA]</scope>
    <source>
        <strain evidence="2">B66_G16</strain>
    </source>
</reference>
<dbReference type="Proteomes" id="UP000278475">
    <property type="component" value="Unassembled WGS sequence"/>
</dbReference>
<sequence length="190" mass="20774">MIVRVLGRRLKLAIPVSIILIMLMLAGSLIPLGAEEGEKIGEELEKLDERGLEQGIFLNNFAIALTALAPFLGPIIMGYVAFHTGRFLGWIGLELGMPPQELIPLALERIILTGYGLLEFLGYGMAVSESLTLSYYILRARKLLRNEIRILPAIIGIIALLLLLGALIEAALIKALQNMAMQAPPTIYRG</sequence>
<keyword evidence="1" id="KW-0472">Membrane</keyword>
<evidence type="ECO:0000313" key="2">
    <source>
        <dbReference type="EMBL" id="RLE47603.1"/>
    </source>
</evidence>
<organism evidence="2 3">
    <name type="scientific">Thermoproteota archaeon</name>
    <dbReference type="NCBI Taxonomy" id="2056631"/>
    <lineage>
        <taxon>Archaea</taxon>
        <taxon>Thermoproteota</taxon>
    </lineage>
</organism>